<name>A0AAU8EH87_9CAUD</name>
<dbReference type="EMBL" id="PP854833">
    <property type="protein sequence ID" value="XCG99317.1"/>
    <property type="molecule type" value="Genomic_DNA"/>
</dbReference>
<organism evidence="1">
    <name type="scientific">Erwinia phage Harbringer</name>
    <dbReference type="NCBI Taxonomy" id="3158978"/>
    <lineage>
        <taxon>Viruses</taxon>
        <taxon>Duplodnaviria</taxon>
        <taxon>Heunggongvirae</taxon>
        <taxon>Uroviricota</taxon>
        <taxon>Caudoviricetes</taxon>
        <taxon>Andersonviridae</taxon>
        <taxon>Ounavirinae</taxon>
        <taxon>Kolesnikvirus</taxon>
    </lineage>
</organism>
<sequence>MIVGCWSLQNVLLLACQTLKRLDKIPAKCCLILRYG</sequence>
<evidence type="ECO:0000313" key="1">
    <source>
        <dbReference type="EMBL" id="XCG99317.1"/>
    </source>
</evidence>
<protein>
    <submittedName>
        <fullName evidence="1">Uncharacterized protein</fullName>
    </submittedName>
</protein>
<reference evidence="1" key="1">
    <citation type="submission" date="2024-05" db="EMBL/GenBank/DDBJ databases">
        <authorList>
            <person name="Abreu G."/>
            <person name="Garcia E."/>
            <person name="Oliveira H."/>
        </authorList>
    </citation>
    <scope>NUCLEOTIDE SEQUENCE</scope>
</reference>
<proteinExistence type="predicted"/>
<gene>
    <name evidence="1" type="ORF">Harbringer_076</name>
</gene>
<accession>A0AAU8EH87</accession>